<comment type="caution">
    <text evidence="2">The sequence shown here is derived from an EMBL/GenBank/DDBJ whole genome shotgun (WGS) entry which is preliminary data.</text>
</comment>
<reference evidence="2 3" key="1">
    <citation type="submission" date="2021-07" db="EMBL/GenBank/DDBJ databases">
        <title>Genome data of Colletotrichum spaethianum.</title>
        <authorList>
            <person name="Utami Y.D."/>
            <person name="Hiruma K."/>
        </authorList>
    </citation>
    <scope>NUCLEOTIDE SEQUENCE [LARGE SCALE GENOMIC DNA]</scope>
    <source>
        <strain evidence="2 3">MAFF 242679</strain>
    </source>
</reference>
<protein>
    <submittedName>
        <fullName evidence="2">Uncharacterized protein</fullName>
    </submittedName>
</protein>
<sequence>MKPSMVIASFMAFAPVCKANFDVYLNRLYNLGPGGSEGHQAWTIFDSDPSCQQVNNAITYGHYGDVSGRQTGVRCVGDCAMEGRADGIQVLEMHFSNNPLYHWTIYKDRGYKMYGLDGKVYGECIVFPGNNYRCDALGITTGRRKIRCLTNFTARQINAAN</sequence>
<organism evidence="2 3">
    <name type="scientific">Colletotrichum liriopes</name>
    <dbReference type="NCBI Taxonomy" id="708192"/>
    <lineage>
        <taxon>Eukaryota</taxon>
        <taxon>Fungi</taxon>
        <taxon>Dikarya</taxon>
        <taxon>Ascomycota</taxon>
        <taxon>Pezizomycotina</taxon>
        <taxon>Sordariomycetes</taxon>
        <taxon>Hypocreomycetidae</taxon>
        <taxon>Glomerellales</taxon>
        <taxon>Glomerellaceae</taxon>
        <taxon>Colletotrichum</taxon>
        <taxon>Colletotrichum spaethianum species complex</taxon>
    </lineage>
</organism>
<name>A0AA37LZV6_9PEZI</name>
<dbReference type="AlphaFoldDB" id="A0AA37LZV6"/>
<dbReference type="EMBL" id="BPPX01000047">
    <property type="protein sequence ID" value="GJC89951.1"/>
    <property type="molecule type" value="Genomic_DNA"/>
</dbReference>
<evidence type="ECO:0000256" key="1">
    <source>
        <dbReference type="SAM" id="SignalP"/>
    </source>
</evidence>
<keyword evidence="1" id="KW-0732">Signal</keyword>
<proteinExistence type="predicted"/>
<dbReference type="Proteomes" id="UP001055172">
    <property type="component" value="Unassembled WGS sequence"/>
</dbReference>
<feature type="chain" id="PRO_5041207644" evidence="1">
    <location>
        <begin position="20"/>
        <end position="161"/>
    </location>
</feature>
<gene>
    <name evidence="2" type="ORF">ColLi_12789</name>
</gene>
<keyword evidence="3" id="KW-1185">Reference proteome</keyword>
<evidence type="ECO:0000313" key="3">
    <source>
        <dbReference type="Proteomes" id="UP001055172"/>
    </source>
</evidence>
<evidence type="ECO:0000313" key="2">
    <source>
        <dbReference type="EMBL" id="GJC89951.1"/>
    </source>
</evidence>
<accession>A0AA37LZV6</accession>
<feature type="signal peptide" evidence="1">
    <location>
        <begin position="1"/>
        <end position="19"/>
    </location>
</feature>